<evidence type="ECO:0000256" key="10">
    <source>
        <dbReference type="SAM" id="MobiDB-lite"/>
    </source>
</evidence>
<keyword evidence="3" id="KW-0597">Phosphoprotein</keyword>
<gene>
    <name evidence="12" type="ORF">RMAR00112_LOCUS6355</name>
</gene>
<evidence type="ECO:0000259" key="11">
    <source>
        <dbReference type="SMART" id="SM00415"/>
    </source>
</evidence>
<dbReference type="GO" id="GO:0003700">
    <property type="term" value="F:DNA-binding transcription factor activity"/>
    <property type="evidence" value="ECO:0007669"/>
    <property type="project" value="InterPro"/>
</dbReference>
<evidence type="ECO:0000256" key="3">
    <source>
        <dbReference type="ARBA" id="ARBA00022553"/>
    </source>
</evidence>
<feature type="region of interest" description="Disordered" evidence="10">
    <location>
        <begin position="1"/>
        <end position="57"/>
    </location>
</feature>
<evidence type="ECO:0000256" key="4">
    <source>
        <dbReference type="ARBA" id="ARBA00023015"/>
    </source>
</evidence>
<feature type="compositionally biased region" description="Basic and acidic residues" evidence="10">
    <location>
        <begin position="33"/>
        <end position="57"/>
    </location>
</feature>
<dbReference type="EMBL" id="HBHW01008419">
    <property type="protein sequence ID" value="CAE0038397.1"/>
    <property type="molecule type" value="Transcribed_RNA"/>
</dbReference>
<evidence type="ECO:0000256" key="1">
    <source>
        <dbReference type="ARBA" id="ARBA00004123"/>
    </source>
</evidence>
<evidence type="ECO:0000256" key="7">
    <source>
        <dbReference type="ARBA" id="ARBA00023242"/>
    </source>
</evidence>
<evidence type="ECO:0000313" key="12">
    <source>
        <dbReference type="EMBL" id="CAE0038397.1"/>
    </source>
</evidence>
<comment type="similarity">
    <text evidence="8">Belongs to the HSF family.</text>
</comment>
<organism evidence="12">
    <name type="scientific">Rhodosorus marinus</name>
    <dbReference type="NCBI Taxonomy" id="101924"/>
    <lineage>
        <taxon>Eukaryota</taxon>
        <taxon>Rhodophyta</taxon>
        <taxon>Stylonematophyceae</taxon>
        <taxon>Stylonematales</taxon>
        <taxon>Stylonemataceae</taxon>
        <taxon>Rhodosorus</taxon>
    </lineage>
</organism>
<keyword evidence="6" id="KW-0804">Transcription</keyword>
<dbReference type="GO" id="GO:0005634">
    <property type="term" value="C:nucleus"/>
    <property type="evidence" value="ECO:0007669"/>
    <property type="project" value="UniProtKB-SubCell"/>
</dbReference>
<dbReference type="FunFam" id="1.10.10.10:FF:000037">
    <property type="entry name" value="Heat stress transcription factor B-4"/>
    <property type="match status" value="1"/>
</dbReference>
<feature type="coiled-coil region" evidence="9">
    <location>
        <begin position="290"/>
        <end position="324"/>
    </location>
</feature>
<evidence type="ECO:0000256" key="5">
    <source>
        <dbReference type="ARBA" id="ARBA00023125"/>
    </source>
</evidence>
<dbReference type="InterPro" id="IPR036390">
    <property type="entry name" value="WH_DNA-bd_sf"/>
</dbReference>
<evidence type="ECO:0000256" key="8">
    <source>
        <dbReference type="RuleBase" id="RU004020"/>
    </source>
</evidence>
<feature type="region of interest" description="Disordered" evidence="10">
    <location>
        <begin position="205"/>
        <end position="258"/>
    </location>
</feature>
<comment type="subcellular location">
    <subcellularLocation>
        <location evidence="1">Nucleus</location>
    </subcellularLocation>
</comment>
<dbReference type="Pfam" id="PF00447">
    <property type="entry name" value="HSF_DNA-bind"/>
    <property type="match status" value="1"/>
</dbReference>
<keyword evidence="4" id="KW-0805">Transcription regulation</keyword>
<keyword evidence="7" id="KW-0539">Nucleus</keyword>
<reference evidence="12" key="1">
    <citation type="submission" date="2021-01" db="EMBL/GenBank/DDBJ databases">
        <authorList>
            <person name="Corre E."/>
            <person name="Pelletier E."/>
            <person name="Niang G."/>
            <person name="Scheremetjew M."/>
            <person name="Finn R."/>
            <person name="Kale V."/>
            <person name="Holt S."/>
            <person name="Cochrane G."/>
            <person name="Meng A."/>
            <person name="Brown T."/>
            <person name="Cohen L."/>
        </authorList>
    </citation>
    <scope>NUCLEOTIDE SEQUENCE</scope>
    <source>
        <strain evidence="12">CCMP 769</strain>
    </source>
</reference>
<accession>A0A7S2ZFC2</accession>
<dbReference type="SUPFAM" id="SSF46785">
    <property type="entry name" value="Winged helix' DNA-binding domain"/>
    <property type="match status" value="1"/>
</dbReference>
<dbReference type="PANTHER" id="PTHR10015:SF427">
    <property type="entry name" value="HEAT SHOCK FACTOR PROTEIN"/>
    <property type="match status" value="1"/>
</dbReference>
<proteinExistence type="inferred from homology"/>
<dbReference type="SMART" id="SM00415">
    <property type="entry name" value="HSF"/>
    <property type="match status" value="1"/>
</dbReference>
<keyword evidence="9" id="KW-0175">Coiled coil</keyword>
<dbReference type="AlphaFoldDB" id="A0A7S2ZFC2"/>
<dbReference type="InterPro" id="IPR000232">
    <property type="entry name" value="HSF_DNA-bd"/>
</dbReference>
<sequence>MISFGHLQTATSNGPQGFSTLESPRMAEFSADETTRGRGQSSRDEKEVTRKRPRGDKARSFISTVLLGRESKSGEYYPEEEDVSKIARTEETATTTASLPTLKTPAPFVQKLFSLLQADENQQHCRWTDNGKSFTIWNPDTFSRDVIPRYFRHNNFSSFIRQLNQYGFQKLRPDLWEFGHPDFRRGDFDRLRLVERRSLRSSNTPKFDIPDSLVQSSKLASGDDSKKTVGSGENKSRPVAPSVEDFPKGQRQSVDQGWGSSANRLAEISRREQFTVNEFEILWRAVDAQRDAHNATMEALQETVNQLVSRMEDYESRLKSLEAETFRGYSRHPQ</sequence>
<comment type="subunit">
    <text evidence="2">Homotrimer.</text>
</comment>
<dbReference type="PANTHER" id="PTHR10015">
    <property type="entry name" value="HEAT SHOCK TRANSCRIPTION FACTOR"/>
    <property type="match status" value="1"/>
</dbReference>
<feature type="compositionally biased region" description="Polar residues" evidence="10">
    <location>
        <begin position="1"/>
        <end position="22"/>
    </location>
</feature>
<dbReference type="PRINTS" id="PR00056">
    <property type="entry name" value="HSFDOMAIN"/>
</dbReference>
<dbReference type="GO" id="GO:0043565">
    <property type="term" value="F:sequence-specific DNA binding"/>
    <property type="evidence" value="ECO:0007669"/>
    <property type="project" value="InterPro"/>
</dbReference>
<dbReference type="InterPro" id="IPR036388">
    <property type="entry name" value="WH-like_DNA-bd_sf"/>
</dbReference>
<dbReference type="Gene3D" id="1.10.10.10">
    <property type="entry name" value="Winged helix-like DNA-binding domain superfamily/Winged helix DNA-binding domain"/>
    <property type="match status" value="1"/>
</dbReference>
<keyword evidence="5" id="KW-0238">DNA-binding</keyword>
<evidence type="ECO:0000256" key="6">
    <source>
        <dbReference type="ARBA" id="ARBA00023163"/>
    </source>
</evidence>
<feature type="domain" description="HSF-type DNA-binding" evidence="11">
    <location>
        <begin position="104"/>
        <end position="197"/>
    </location>
</feature>
<evidence type="ECO:0000256" key="2">
    <source>
        <dbReference type="ARBA" id="ARBA00011233"/>
    </source>
</evidence>
<name>A0A7S2ZFC2_9RHOD</name>
<evidence type="ECO:0000256" key="9">
    <source>
        <dbReference type="SAM" id="Coils"/>
    </source>
</evidence>
<protein>
    <recommendedName>
        <fullName evidence="11">HSF-type DNA-binding domain-containing protein</fullName>
    </recommendedName>
</protein>